<feature type="transmembrane region" description="Helical" evidence="9">
    <location>
        <begin position="762"/>
        <end position="783"/>
    </location>
</feature>
<dbReference type="Pfam" id="PF00664">
    <property type="entry name" value="ABC_membrane"/>
    <property type="match status" value="2"/>
</dbReference>
<dbReference type="SUPFAM" id="SSF52540">
    <property type="entry name" value="P-loop containing nucleoside triphosphate hydrolases"/>
    <property type="match status" value="2"/>
</dbReference>
<dbReference type="PANTHER" id="PTHR43394:SF1">
    <property type="entry name" value="ATP-BINDING CASSETTE SUB-FAMILY B MEMBER 10, MITOCHONDRIAL"/>
    <property type="match status" value="1"/>
</dbReference>
<dbReference type="STRING" id="644223.C4R9D9"/>
<evidence type="ECO:0000259" key="11">
    <source>
        <dbReference type="PROSITE" id="PS50929"/>
    </source>
</evidence>
<feature type="transmembrane region" description="Helical" evidence="9">
    <location>
        <begin position="978"/>
        <end position="999"/>
    </location>
</feature>
<keyword evidence="4" id="KW-0547">Nucleotide-binding</keyword>
<evidence type="ECO:0000256" key="1">
    <source>
        <dbReference type="ARBA" id="ARBA00004141"/>
    </source>
</evidence>
<dbReference type="InterPro" id="IPR027417">
    <property type="entry name" value="P-loop_NTPase"/>
</dbReference>
<dbReference type="CDD" id="cd18577">
    <property type="entry name" value="ABC_6TM_Pgp_ABCB1_D1_like"/>
    <property type="match status" value="1"/>
</dbReference>
<dbReference type="InParanoid" id="C4R9D9"/>
<dbReference type="InterPro" id="IPR039421">
    <property type="entry name" value="Type_1_exporter"/>
</dbReference>
<dbReference type="InterPro" id="IPR011527">
    <property type="entry name" value="ABC1_TM_dom"/>
</dbReference>
<dbReference type="GO" id="GO:0090374">
    <property type="term" value="P:oligopeptide export from mitochondrion"/>
    <property type="evidence" value="ECO:0007669"/>
    <property type="project" value="TreeGrafter"/>
</dbReference>
<dbReference type="Gene3D" id="3.40.50.300">
    <property type="entry name" value="P-loop containing nucleotide triphosphate hydrolases"/>
    <property type="match status" value="2"/>
</dbReference>
<feature type="transmembrane region" description="Helical" evidence="9">
    <location>
        <begin position="118"/>
        <end position="140"/>
    </location>
</feature>
<feature type="transmembrane region" description="Helical" evidence="9">
    <location>
        <begin position="64"/>
        <end position="88"/>
    </location>
</feature>
<dbReference type="InterPro" id="IPR003593">
    <property type="entry name" value="AAA+_ATPase"/>
</dbReference>
<dbReference type="PROSITE" id="PS00211">
    <property type="entry name" value="ABC_TRANSPORTER_1"/>
    <property type="match status" value="2"/>
</dbReference>
<dbReference type="PANTHER" id="PTHR43394">
    <property type="entry name" value="ATP-DEPENDENT PERMEASE MDL1, MITOCHONDRIAL"/>
    <property type="match status" value="1"/>
</dbReference>
<dbReference type="CDD" id="cd03249">
    <property type="entry name" value="ABC_MTABC3_MDL1_MDL2"/>
    <property type="match status" value="2"/>
</dbReference>
<comment type="subcellular location">
    <subcellularLocation>
        <location evidence="1">Membrane</location>
        <topology evidence="1">Multi-pass membrane protein</topology>
    </subcellularLocation>
</comment>
<dbReference type="PROSITE" id="PS50893">
    <property type="entry name" value="ABC_TRANSPORTER_2"/>
    <property type="match status" value="2"/>
</dbReference>
<feature type="transmembrane region" description="Helical" evidence="9">
    <location>
        <begin position="840"/>
        <end position="861"/>
    </location>
</feature>
<feature type="domain" description="ABC transporter" evidence="10">
    <location>
        <begin position="393"/>
        <end position="638"/>
    </location>
</feature>
<keyword evidence="7 9" id="KW-0472">Membrane</keyword>
<feature type="domain" description="ABC transmembrane type-1" evidence="11">
    <location>
        <begin position="717"/>
        <end position="1004"/>
    </location>
</feature>
<dbReference type="SUPFAM" id="SSF90123">
    <property type="entry name" value="ABC transporter transmembrane region"/>
    <property type="match status" value="2"/>
</dbReference>
<evidence type="ECO:0000256" key="8">
    <source>
        <dbReference type="SAM" id="MobiDB-lite"/>
    </source>
</evidence>
<dbReference type="Gene3D" id="1.20.1560.10">
    <property type="entry name" value="ABC transporter type 1, transmembrane domain"/>
    <property type="match status" value="1"/>
</dbReference>
<dbReference type="SMR" id="C4R9D9"/>
<dbReference type="EMBL" id="FN392323">
    <property type="protein sequence ID" value="CAY67034.1"/>
    <property type="molecule type" value="Genomic_DNA"/>
</dbReference>
<dbReference type="GO" id="GO:0015421">
    <property type="term" value="F:ABC-type oligopeptide transporter activity"/>
    <property type="evidence" value="ECO:0007669"/>
    <property type="project" value="TreeGrafter"/>
</dbReference>
<dbReference type="FunFam" id="3.40.50.300:FF:000916">
    <property type="entry name" value="ABC transporter B family member 9"/>
    <property type="match status" value="1"/>
</dbReference>
<dbReference type="PROSITE" id="PS50929">
    <property type="entry name" value="ABC_TM1F"/>
    <property type="match status" value="2"/>
</dbReference>
<dbReference type="InterPro" id="IPR036640">
    <property type="entry name" value="ABC1_TM_sf"/>
</dbReference>
<reference evidence="12" key="1">
    <citation type="journal article" date="2009" name="Nat. Biotechnol.">
        <title>Genome sequence of the recombinant protein production host Pichia pastoris.</title>
        <authorList>
            <person name="De Schutter K."/>
            <person name="Lin Y.C."/>
            <person name="Tiels P."/>
            <person name="Van Hecke A."/>
            <person name="Glinka S."/>
            <person name="Weber-Lehmann J."/>
            <person name="Rouze P."/>
            <person name="Van de Peer Y."/>
            <person name="Callewaert N."/>
        </authorList>
    </citation>
    <scope>NUCLEOTIDE SEQUENCE [LARGE SCALE GENOMIC DNA]</scope>
    <source>
        <strain evidence="12">GS115</strain>
    </source>
</reference>
<gene>
    <name evidence="12" type="ordered locus">PAS_c034_0016</name>
</gene>
<accession>C4R9D9</accession>
<name>C4R9D9_KOMPG</name>
<evidence type="ECO:0000256" key="7">
    <source>
        <dbReference type="ARBA" id="ARBA00023136"/>
    </source>
</evidence>
<evidence type="ECO:0000256" key="3">
    <source>
        <dbReference type="ARBA" id="ARBA00022692"/>
    </source>
</evidence>
<dbReference type="CDD" id="cd18578">
    <property type="entry name" value="ABC_6TM_Pgp_ABCB1_D2_like"/>
    <property type="match status" value="1"/>
</dbReference>
<feature type="domain" description="ABC transmembrane type-1" evidence="11">
    <location>
        <begin position="72"/>
        <end position="350"/>
    </location>
</feature>
<dbReference type="FunFam" id="3.40.50.300:FF:000251">
    <property type="entry name" value="ABC transporter B family member 19"/>
    <property type="match status" value="1"/>
</dbReference>
<feature type="transmembrane region" description="Helical" evidence="9">
    <location>
        <begin position="218"/>
        <end position="238"/>
    </location>
</feature>
<keyword evidence="6 9" id="KW-1133">Transmembrane helix</keyword>
<keyword evidence="3 9" id="KW-0812">Transmembrane</keyword>
<feature type="domain" description="ABC transporter" evidence="10">
    <location>
        <begin position="1042"/>
        <end position="1283"/>
    </location>
</feature>
<keyword evidence="5" id="KW-0067">ATP-binding</keyword>
<dbReference type="InterPro" id="IPR003439">
    <property type="entry name" value="ABC_transporter-like_ATP-bd"/>
</dbReference>
<dbReference type="InterPro" id="IPR017871">
    <property type="entry name" value="ABC_transporter-like_CS"/>
</dbReference>
<comment type="similarity">
    <text evidence="2">Belongs to the ABC transporter superfamily. ABCB family. Multidrug resistance exporter (TC 3.A.1.201) subfamily.</text>
</comment>
<evidence type="ECO:0000256" key="2">
    <source>
        <dbReference type="ARBA" id="ARBA00007577"/>
    </source>
</evidence>
<protein>
    <submittedName>
        <fullName evidence="12">Multidrug resistance protein</fullName>
    </submittedName>
</protein>
<evidence type="ECO:0000256" key="6">
    <source>
        <dbReference type="ARBA" id="ARBA00022989"/>
    </source>
</evidence>
<proteinExistence type="inferred from homology"/>
<evidence type="ECO:0000313" key="12">
    <source>
        <dbReference type="EMBL" id="CAY67034.1"/>
    </source>
</evidence>
<evidence type="ECO:0000256" key="9">
    <source>
        <dbReference type="SAM" id="Phobius"/>
    </source>
</evidence>
<feature type="transmembrane region" description="Helical" evidence="9">
    <location>
        <begin position="710"/>
        <end position="734"/>
    </location>
</feature>
<dbReference type="Pfam" id="PF00005">
    <property type="entry name" value="ABC_tran"/>
    <property type="match status" value="2"/>
</dbReference>
<dbReference type="GO" id="GO:0005743">
    <property type="term" value="C:mitochondrial inner membrane"/>
    <property type="evidence" value="ECO:0007669"/>
    <property type="project" value="TreeGrafter"/>
</dbReference>
<sequence length="1288" mass="141953">MGLSFFKRKKYSDKESLSSPETLEEKPNDELDPRVTEILERQIKADSYGASLVDLYGMLQGWEYCLAVAAYICSIVAGAALPLMTLIFGDMAQQFTDYSSGLHSNNQFVDKIDENALYFVYLGVGLLVFNYFATLLHIVVSEIIASRVREKFIWSILHQNMAYLDSLGSGEITSSITSDSQLIQQGVSEKIGLAAQSIATVVSALTVAFVIYWKLALVLLSVMVALILSSTPTILMLMQAYTDSIASYGKASSVAEEAFAAIKTATAFGAHEFQLQKYDEFILESKGYGKKKAISLALMMGSIWFIVFATYALAFWQGSRFMVSDNSGIGKILTACMAMLFGSLIIGNATISLKFVMVGLSAASKLFAMINREPYFDSASDAGEKINEFDGSISFRNVTTRYPSRPDITVLSDFTLDIKPGQTIALVGESGSGKSTVIALLERFYEYLDGEILLDGVDLKSLNIKWVRQQMALVQQEPVLFAASIYENVCYGLVGSKYENVTEKVKRELVEKACKDANAWEFISQMSNGLDTEVGERGLSLSGGQKQRIAIARAVISEPKILLLDEATSALDTRSEGIVQDALNRLSETRTTIVIAHRLSTIQNADLIVVLSKGKIVETGSHKELLKKKGKYHQLVQIQNIRTKINNSGPQAPISLSNSSDLDSVSHKIDRVESLIYERAAADTIDESPVKKQSIPQLFLMLLQINKGDYYLLIPCLFLALIAGMGFPSFALLAGRVIEAFQVTGPQDFPHMRSLINKYTGFLFMIGCVLLIVYLFLTSFMVLSSESLVYKMRYRCFKQYLRQDMSFFDRPENKVGTLVTTLAKDPQDIEGLSGGTAAQLAVSVVIVVAGIILAVAVNWRLGLVCTATVPILLGCGFFSVYLLMVFEERILKDYQESASYACEQVSALKTVVSLTREVGIYEKYSNSIKDQVKRSARSVSRTTLLYALIQGMNPWVFALGFWYGSRLLLEGRATNREFFTVLMAILFGCQSAGEFFSYAPGMGKAKQAAINIRQVLDTRPKSIDIESEDGLKIDRLNLKGGIELRDVTFRYPTRPEVPVLTDLNLIIKPGQYVGLVGASGCGKSTTVGLIERFYDPESGQVLLDGVDIRDLHLRTYREVLALVQQEPVLFSGSIRDNIMVGSISDGADDGSEEDMIKACKDANIYDFISSLPEGFDTLCGNKGTMLSGGQKQRVAIARALIRNPRVLLLDEATSALDSESEMVVQDAIDKASKGRTTITIAHRLSTVQNCDVIYVFDAGRIVESGKHDELLQLRGKYYDLVQLQGLNA</sequence>
<feature type="region of interest" description="Disordered" evidence="8">
    <location>
        <begin position="1"/>
        <end position="31"/>
    </location>
</feature>
<dbReference type="SMART" id="SM00382">
    <property type="entry name" value="AAA"/>
    <property type="match status" value="2"/>
</dbReference>
<evidence type="ECO:0000256" key="5">
    <source>
        <dbReference type="ARBA" id="ARBA00022840"/>
    </source>
</evidence>
<feature type="transmembrane region" description="Helical" evidence="9">
    <location>
        <begin position="867"/>
        <end position="886"/>
    </location>
</feature>
<feature type="compositionally biased region" description="Basic residues" evidence="8">
    <location>
        <begin position="1"/>
        <end position="11"/>
    </location>
</feature>
<dbReference type="GO" id="GO:0005524">
    <property type="term" value="F:ATP binding"/>
    <property type="evidence" value="ECO:0007669"/>
    <property type="project" value="UniProtKB-KW"/>
</dbReference>
<evidence type="ECO:0000256" key="4">
    <source>
        <dbReference type="ARBA" id="ARBA00022741"/>
    </source>
</evidence>
<feature type="transmembrane region" description="Helical" evidence="9">
    <location>
        <begin position="293"/>
        <end position="316"/>
    </location>
</feature>
<dbReference type="GO" id="GO:0016887">
    <property type="term" value="F:ATP hydrolysis activity"/>
    <property type="evidence" value="ECO:0007669"/>
    <property type="project" value="InterPro"/>
</dbReference>
<organism evidence="12">
    <name type="scientific">Komagataella phaffii (strain GS115 / ATCC 20864)</name>
    <name type="common">Yeast</name>
    <name type="synonym">Pichia pastoris</name>
    <dbReference type="NCBI Taxonomy" id="644223"/>
    <lineage>
        <taxon>Eukaryota</taxon>
        <taxon>Fungi</taxon>
        <taxon>Dikarya</taxon>
        <taxon>Ascomycota</taxon>
        <taxon>Saccharomycotina</taxon>
        <taxon>Pichiomycetes</taxon>
        <taxon>Pichiales</taxon>
        <taxon>Pichiaceae</taxon>
        <taxon>Komagataella</taxon>
    </lineage>
</organism>
<feature type="transmembrane region" description="Helical" evidence="9">
    <location>
        <begin position="943"/>
        <end position="963"/>
    </location>
</feature>
<evidence type="ECO:0000259" key="10">
    <source>
        <dbReference type="PROSITE" id="PS50893"/>
    </source>
</evidence>
<feature type="transmembrane region" description="Helical" evidence="9">
    <location>
        <begin position="328"/>
        <end position="347"/>
    </location>
</feature>